<evidence type="ECO:0000313" key="2">
    <source>
        <dbReference type="Proteomes" id="UP000030854"/>
    </source>
</evidence>
<name>A0A0B1P952_UNCNE</name>
<organism evidence="1 2">
    <name type="scientific">Uncinula necator</name>
    <name type="common">Grape powdery mildew</name>
    <dbReference type="NCBI Taxonomy" id="52586"/>
    <lineage>
        <taxon>Eukaryota</taxon>
        <taxon>Fungi</taxon>
        <taxon>Dikarya</taxon>
        <taxon>Ascomycota</taxon>
        <taxon>Pezizomycotina</taxon>
        <taxon>Leotiomycetes</taxon>
        <taxon>Erysiphales</taxon>
        <taxon>Erysiphaceae</taxon>
        <taxon>Erysiphe</taxon>
    </lineage>
</organism>
<accession>A0A0B1P952</accession>
<keyword evidence="2" id="KW-1185">Reference proteome</keyword>
<reference evidence="1 2" key="1">
    <citation type="journal article" date="2014" name="BMC Genomics">
        <title>Adaptive genomic structural variation in the grape powdery mildew pathogen, Erysiphe necator.</title>
        <authorList>
            <person name="Jones L."/>
            <person name="Riaz S."/>
            <person name="Morales-Cruz A."/>
            <person name="Amrine K.C."/>
            <person name="McGuire B."/>
            <person name="Gubler W.D."/>
            <person name="Walker M.A."/>
            <person name="Cantu D."/>
        </authorList>
    </citation>
    <scope>NUCLEOTIDE SEQUENCE [LARGE SCALE GENOMIC DNA]</scope>
    <source>
        <strain evidence="2">c</strain>
    </source>
</reference>
<comment type="caution">
    <text evidence="1">The sequence shown here is derived from an EMBL/GenBank/DDBJ whole genome shotgun (WGS) entry which is preliminary data.</text>
</comment>
<sequence length="310" mass="34040">MGRPTNFTQRFQQFICGGANWSRSLHAHNATKKKSIFSCKDQTILQSDGTHTKYSSSSVQGGATCLATTTGTAPNIIKEYEIHPTAVDLDDNEIFIEQLENLILDPMPDTLETQNESDNTSASIFFTSIGPINGNIIVQHLANKPFTHALTTHKNIIDNPSISSTFLHERYNSEEFFGIMIDTGAAAQPTAGYGQFLAYQKLSAVTLNTNTAGEVTVKFRIGSAISIGSVNIKMPIGTVKFYVLHTDIPFLLSITDLDSPKVYFNNITNHLIIHPISDTQLFDVLVTLSCFGKSPHNQSSKSHSRLLNLS</sequence>
<dbReference type="HOGENOM" id="CLU_897706_0_0_1"/>
<dbReference type="AlphaFoldDB" id="A0A0B1P952"/>
<dbReference type="EMBL" id="JNVN01000477">
    <property type="protein sequence ID" value="KHJ35222.1"/>
    <property type="molecule type" value="Genomic_DNA"/>
</dbReference>
<protein>
    <submittedName>
        <fullName evidence="1">Uncharacterized protein</fullName>
    </submittedName>
</protein>
<evidence type="ECO:0000313" key="1">
    <source>
        <dbReference type="EMBL" id="KHJ35222.1"/>
    </source>
</evidence>
<dbReference type="Proteomes" id="UP000030854">
    <property type="component" value="Unassembled WGS sequence"/>
</dbReference>
<proteinExistence type="predicted"/>
<gene>
    <name evidence="1" type="ORF">EV44_g3408</name>
</gene>